<protein>
    <submittedName>
        <fullName evidence="9">Phosphatidate phosphatase</fullName>
    </submittedName>
</protein>
<evidence type="ECO:0000259" key="8">
    <source>
        <dbReference type="Pfam" id="PF01569"/>
    </source>
</evidence>
<keyword evidence="4 7" id="KW-1133">Transmembrane helix</keyword>
<dbReference type="SUPFAM" id="SSF48317">
    <property type="entry name" value="Acid phosphatase/Vanadium-dependent haloperoxidase"/>
    <property type="match status" value="2"/>
</dbReference>
<evidence type="ECO:0000256" key="1">
    <source>
        <dbReference type="ARBA" id="ARBA00004141"/>
    </source>
</evidence>
<dbReference type="GO" id="GO:0008195">
    <property type="term" value="F:phosphatidate phosphatase activity"/>
    <property type="evidence" value="ECO:0007669"/>
    <property type="project" value="TreeGrafter"/>
</dbReference>
<dbReference type="Gene3D" id="1.20.144.10">
    <property type="entry name" value="Phosphatidic acid phosphatase type 2/haloperoxidase"/>
    <property type="match status" value="2"/>
</dbReference>
<dbReference type="GO" id="GO:0006644">
    <property type="term" value="P:phospholipid metabolic process"/>
    <property type="evidence" value="ECO:0007669"/>
    <property type="project" value="InterPro"/>
</dbReference>
<comment type="subcellular location">
    <subcellularLocation>
        <location evidence="1">Membrane</location>
        <topology evidence="1">Multi-pass membrane protein</topology>
    </subcellularLocation>
</comment>
<comment type="similarity">
    <text evidence="2">Belongs to the PA-phosphatase related phosphoesterase family.</text>
</comment>
<sequence>MVSTSHQVLRYVVLIILSYIPMIFGLILFLSEPMHRDFMLDDQSISHEFKEDTVSEGLLLGLTFAGCFVFAAIYCIFSPAKCQSILSCIITFFYSFGLMETLTLLLKIYVGRLRPDFLQRCIPDVEDVELHRIEDMKVFGRLLAHDFKCTGVDKIVKEGHMSFPSGHASSIAYAFVFCSTLAYFWSHRYLFEGKQTNKTNSKQLKKKKNSKKNKSEQEMNEEGNQQTENKNTDEDDTDRKQREISEQKKDEPNPQTKNFDIRIGTRTGMSKTFLFQVSSTIAMGLIILAVFTSASRVADNKHNLGDIIGGFVIGVLGGLLSAYFLWVFERVENWDESDKQVL</sequence>
<evidence type="ECO:0000256" key="5">
    <source>
        <dbReference type="ARBA" id="ARBA00023136"/>
    </source>
</evidence>
<evidence type="ECO:0000256" key="4">
    <source>
        <dbReference type="ARBA" id="ARBA00022989"/>
    </source>
</evidence>
<dbReference type="PANTHER" id="PTHR10165:SF174">
    <property type="entry name" value="PHOSPHATIDIC ACID PHOSPHATASE TYPE 2_HALOPEROXIDASE DOMAIN-CONTAINING PROTEIN"/>
    <property type="match status" value="1"/>
</dbReference>
<dbReference type="InterPro" id="IPR036938">
    <property type="entry name" value="PAP2/HPO_sf"/>
</dbReference>
<dbReference type="AlphaFoldDB" id="A0A5J4WH21"/>
<evidence type="ECO:0000313" key="9">
    <source>
        <dbReference type="EMBL" id="KAA6394118.1"/>
    </source>
</evidence>
<dbReference type="EMBL" id="SNRW01002035">
    <property type="protein sequence ID" value="KAA6394118.1"/>
    <property type="molecule type" value="Genomic_DNA"/>
</dbReference>
<dbReference type="InterPro" id="IPR000326">
    <property type="entry name" value="PAP2/HPO"/>
</dbReference>
<feature type="transmembrane region" description="Helical" evidence="7">
    <location>
        <begin position="89"/>
        <end position="110"/>
    </location>
</feature>
<keyword evidence="3 7" id="KW-0812">Transmembrane</keyword>
<keyword evidence="5 7" id="KW-0472">Membrane</keyword>
<feature type="region of interest" description="Disordered" evidence="6">
    <location>
        <begin position="200"/>
        <end position="262"/>
    </location>
</feature>
<gene>
    <name evidence="9" type="ORF">EZS28_010354</name>
</gene>
<proteinExistence type="inferred from homology"/>
<dbReference type="Pfam" id="PF01569">
    <property type="entry name" value="PAP2"/>
    <property type="match status" value="2"/>
</dbReference>
<evidence type="ECO:0000256" key="6">
    <source>
        <dbReference type="SAM" id="MobiDB-lite"/>
    </source>
</evidence>
<dbReference type="GO" id="GO:0005886">
    <property type="term" value="C:plasma membrane"/>
    <property type="evidence" value="ECO:0007669"/>
    <property type="project" value="TreeGrafter"/>
</dbReference>
<reference evidence="9 10" key="1">
    <citation type="submission" date="2019-03" db="EMBL/GenBank/DDBJ databases">
        <title>Single cell metagenomics reveals metabolic interactions within the superorganism composed of flagellate Streblomastix strix and complex community of Bacteroidetes bacteria on its surface.</title>
        <authorList>
            <person name="Treitli S.C."/>
            <person name="Kolisko M."/>
            <person name="Husnik F."/>
            <person name="Keeling P."/>
            <person name="Hampl V."/>
        </authorList>
    </citation>
    <scope>NUCLEOTIDE SEQUENCE [LARGE SCALE GENOMIC DNA]</scope>
    <source>
        <strain evidence="9">ST1C</strain>
    </source>
</reference>
<organism evidence="9 10">
    <name type="scientific">Streblomastix strix</name>
    <dbReference type="NCBI Taxonomy" id="222440"/>
    <lineage>
        <taxon>Eukaryota</taxon>
        <taxon>Metamonada</taxon>
        <taxon>Preaxostyla</taxon>
        <taxon>Oxymonadida</taxon>
        <taxon>Streblomastigidae</taxon>
        <taxon>Streblomastix</taxon>
    </lineage>
</organism>
<feature type="transmembrane region" description="Helical" evidence="7">
    <location>
        <begin position="273"/>
        <end position="295"/>
    </location>
</feature>
<evidence type="ECO:0000256" key="7">
    <source>
        <dbReference type="SAM" id="Phobius"/>
    </source>
</evidence>
<dbReference type="PANTHER" id="PTHR10165">
    <property type="entry name" value="LIPID PHOSPHATE PHOSPHATASE"/>
    <property type="match status" value="1"/>
</dbReference>
<feature type="transmembrane region" description="Helical" evidence="7">
    <location>
        <begin position="58"/>
        <end position="77"/>
    </location>
</feature>
<dbReference type="Proteomes" id="UP000324800">
    <property type="component" value="Unassembled WGS sequence"/>
</dbReference>
<dbReference type="OrthoDB" id="8907274at2759"/>
<feature type="domain" description="Phosphatidic acid phosphatase type 2/haloperoxidase" evidence="8">
    <location>
        <begin position="91"/>
        <end position="187"/>
    </location>
</feature>
<feature type="transmembrane region" description="Helical" evidence="7">
    <location>
        <begin position="307"/>
        <end position="328"/>
    </location>
</feature>
<evidence type="ECO:0000256" key="3">
    <source>
        <dbReference type="ARBA" id="ARBA00022692"/>
    </source>
</evidence>
<feature type="domain" description="Phosphatidic acid phosphatase type 2/haloperoxidase" evidence="8">
    <location>
        <begin position="278"/>
        <end position="326"/>
    </location>
</feature>
<feature type="compositionally biased region" description="Basic and acidic residues" evidence="6">
    <location>
        <begin position="237"/>
        <end position="252"/>
    </location>
</feature>
<evidence type="ECO:0000313" key="10">
    <source>
        <dbReference type="Proteomes" id="UP000324800"/>
    </source>
</evidence>
<dbReference type="GO" id="GO:0046839">
    <property type="term" value="P:phospholipid dephosphorylation"/>
    <property type="evidence" value="ECO:0007669"/>
    <property type="project" value="TreeGrafter"/>
</dbReference>
<evidence type="ECO:0000256" key="2">
    <source>
        <dbReference type="ARBA" id="ARBA00008816"/>
    </source>
</evidence>
<feature type="transmembrane region" description="Helical" evidence="7">
    <location>
        <begin position="171"/>
        <end position="191"/>
    </location>
</feature>
<accession>A0A5J4WH21</accession>
<comment type="caution">
    <text evidence="9">The sequence shown here is derived from an EMBL/GenBank/DDBJ whole genome shotgun (WGS) entry which is preliminary data.</text>
</comment>
<feature type="compositionally biased region" description="Basic residues" evidence="6">
    <location>
        <begin position="203"/>
        <end position="212"/>
    </location>
</feature>
<feature type="transmembrane region" description="Helical" evidence="7">
    <location>
        <begin position="12"/>
        <end position="31"/>
    </location>
</feature>
<dbReference type="InterPro" id="IPR043216">
    <property type="entry name" value="PAP-like"/>
</dbReference>
<name>A0A5J4WH21_9EUKA</name>
<dbReference type="GO" id="GO:0007165">
    <property type="term" value="P:signal transduction"/>
    <property type="evidence" value="ECO:0007669"/>
    <property type="project" value="TreeGrafter"/>
</dbReference>